<evidence type="ECO:0000256" key="7">
    <source>
        <dbReference type="SAM" id="MobiDB-lite"/>
    </source>
</evidence>
<evidence type="ECO:0000313" key="10">
    <source>
        <dbReference type="WBParaSite" id="HCON_00114070-00001"/>
    </source>
</evidence>
<dbReference type="PANTHER" id="PTHR11523:SF52">
    <property type="entry name" value="SODIUM_POTASSIUM-TRANSPORTING ATPASE SUBUNIT BETA"/>
    <property type="match status" value="1"/>
</dbReference>
<name>A0A7I4YKL1_HAECO</name>
<accession>A0A7I4YKL1</accession>
<keyword evidence="6 8" id="KW-0472">Membrane</keyword>
<feature type="compositionally biased region" description="Polar residues" evidence="7">
    <location>
        <begin position="33"/>
        <end position="51"/>
    </location>
</feature>
<dbReference type="GO" id="GO:0030007">
    <property type="term" value="P:intracellular potassium ion homeostasis"/>
    <property type="evidence" value="ECO:0007669"/>
    <property type="project" value="TreeGrafter"/>
</dbReference>
<dbReference type="OrthoDB" id="5912413at2759"/>
<dbReference type="GO" id="GO:0036376">
    <property type="term" value="P:sodium ion export across plasma membrane"/>
    <property type="evidence" value="ECO:0007669"/>
    <property type="project" value="TreeGrafter"/>
</dbReference>
<dbReference type="AlphaFoldDB" id="A0A7I4YKL1"/>
<protein>
    <submittedName>
        <fullName evidence="10">Sodium/potassium-transporting ATPase subunit beta</fullName>
    </submittedName>
</protein>
<feature type="region of interest" description="Disordered" evidence="7">
    <location>
        <begin position="1"/>
        <end position="77"/>
    </location>
</feature>
<proteinExistence type="inferred from homology"/>
<evidence type="ECO:0000256" key="5">
    <source>
        <dbReference type="ARBA" id="ARBA00022989"/>
    </source>
</evidence>
<comment type="similarity">
    <text evidence="2">Belongs to the X(+)/potassium ATPases subunit beta family.</text>
</comment>
<dbReference type="InterPro" id="IPR000402">
    <property type="entry name" value="Na/K_ATPase_sub_beta"/>
</dbReference>
<feature type="compositionally biased region" description="Basic and acidic residues" evidence="7">
    <location>
        <begin position="67"/>
        <end position="77"/>
    </location>
</feature>
<sequence length="350" mass="39089">MNNLRTSERTSLLRDDGKDTSKSEKRASDGRTSEITSTTAKGSATTVASRENQSKSKEAFDEVSIEGPKKSDGSEFKKGPKGWAMSFIYLGILWMFGFLFTALIMHILLIQLEERPHYFGRGSHIGGIPGLIFEPNPNRFDVGTKGVIQFQSAIPQSYYNYMVRYGLVLDGEYNNTQISKPKCTKIAGAPDGAPTNRSVCSVEAGSSELYGACALTRRNIDRGMGFSSGEPCIMLRLTRMLGWFPDDYTVSKERVCLDGSTKCCNRKRLQFSCEAVKSEAKILMLPKDGISTCAFPFWNQQGYEQPFVMLKITQLSSGKTEIKCRPSQKSIQYLDDGHENMIRIFIELLD</sequence>
<dbReference type="GO" id="GO:0005890">
    <property type="term" value="C:sodium:potassium-exchanging ATPase complex"/>
    <property type="evidence" value="ECO:0007669"/>
    <property type="project" value="InterPro"/>
</dbReference>
<dbReference type="GO" id="GO:0001671">
    <property type="term" value="F:ATPase activator activity"/>
    <property type="evidence" value="ECO:0007669"/>
    <property type="project" value="TreeGrafter"/>
</dbReference>
<evidence type="ECO:0000256" key="4">
    <source>
        <dbReference type="ARBA" id="ARBA00022968"/>
    </source>
</evidence>
<evidence type="ECO:0000256" key="8">
    <source>
        <dbReference type="SAM" id="Phobius"/>
    </source>
</evidence>
<reference evidence="10" key="1">
    <citation type="submission" date="2020-12" db="UniProtKB">
        <authorList>
            <consortium name="WormBaseParasite"/>
        </authorList>
    </citation>
    <scope>IDENTIFICATION</scope>
    <source>
        <strain evidence="10">MHco3</strain>
    </source>
</reference>
<dbReference type="Gene3D" id="2.60.40.1660">
    <property type="entry name" value="Na, k-atpase alpha subunit"/>
    <property type="match status" value="1"/>
</dbReference>
<dbReference type="Proteomes" id="UP000025227">
    <property type="component" value="Unplaced"/>
</dbReference>
<dbReference type="OMA" id="QPCIMLK"/>
<evidence type="ECO:0000256" key="3">
    <source>
        <dbReference type="ARBA" id="ARBA00022692"/>
    </source>
</evidence>
<feature type="compositionally biased region" description="Basic and acidic residues" evidence="7">
    <location>
        <begin position="1"/>
        <end position="32"/>
    </location>
</feature>
<comment type="subcellular location">
    <subcellularLocation>
        <location evidence="1">Membrane</location>
        <topology evidence="1">Single-pass type II membrane protein</topology>
    </subcellularLocation>
</comment>
<dbReference type="PANTHER" id="PTHR11523">
    <property type="entry name" value="SODIUM/POTASSIUM-DEPENDENT ATPASE BETA SUBUNIT"/>
    <property type="match status" value="1"/>
</dbReference>
<dbReference type="GO" id="GO:0006883">
    <property type="term" value="P:intracellular sodium ion homeostasis"/>
    <property type="evidence" value="ECO:0007669"/>
    <property type="project" value="TreeGrafter"/>
</dbReference>
<keyword evidence="9" id="KW-1185">Reference proteome</keyword>
<organism evidence="9 10">
    <name type="scientific">Haemonchus contortus</name>
    <name type="common">Barber pole worm</name>
    <dbReference type="NCBI Taxonomy" id="6289"/>
    <lineage>
        <taxon>Eukaryota</taxon>
        <taxon>Metazoa</taxon>
        <taxon>Ecdysozoa</taxon>
        <taxon>Nematoda</taxon>
        <taxon>Chromadorea</taxon>
        <taxon>Rhabditida</taxon>
        <taxon>Rhabditina</taxon>
        <taxon>Rhabditomorpha</taxon>
        <taxon>Strongyloidea</taxon>
        <taxon>Trichostrongylidae</taxon>
        <taxon>Haemonchus</taxon>
    </lineage>
</organism>
<evidence type="ECO:0000256" key="6">
    <source>
        <dbReference type="ARBA" id="ARBA00023136"/>
    </source>
</evidence>
<dbReference type="Pfam" id="PF00287">
    <property type="entry name" value="Na_K-ATPase"/>
    <property type="match status" value="1"/>
</dbReference>
<evidence type="ECO:0000256" key="2">
    <source>
        <dbReference type="ARBA" id="ARBA00005876"/>
    </source>
</evidence>
<keyword evidence="3 8" id="KW-0812">Transmembrane</keyword>
<evidence type="ECO:0000313" key="9">
    <source>
        <dbReference type="Proteomes" id="UP000025227"/>
    </source>
</evidence>
<keyword evidence="5 8" id="KW-1133">Transmembrane helix</keyword>
<feature type="transmembrane region" description="Helical" evidence="8">
    <location>
        <begin position="87"/>
        <end position="109"/>
    </location>
</feature>
<dbReference type="WBParaSite" id="HCON_00114070-00001">
    <property type="protein sequence ID" value="HCON_00114070-00001"/>
    <property type="gene ID" value="HCON_00114070"/>
</dbReference>
<dbReference type="InterPro" id="IPR038702">
    <property type="entry name" value="Na/K_ATPase_sub_beta_sf"/>
</dbReference>
<keyword evidence="4" id="KW-0735">Signal-anchor</keyword>
<evidence type="ECO:0000256" key="1">
    <source>
        <dbReference type="ARBA" id="ARBA00004606"/>
    </source>
</evidence>
<dbReference type="GO" id="GO:1990573">
    <property type="term" value="P:potassium ion import across plasma membrane"/>
    <property type="evidence" value="ECO:0007669"/>
    <property type="project" value="TreeGrafter"/>
</dbReference>